<dbReference type="SUPFAM" id="SSF109854">
    <property type="entry name" value="DinB/YfiT-like putative metalloenzymes"/>
    <property type="match status" value="1"/>
</dbReference>
<dbReference type="RefSeq" id="WP_130922921.1">
    <property type="nucleotide sequence ID" value="NZ_JAANOM010000001.1"/>
</dbReference>
<dbReference type="Gene3D" id="1.20.120.450">
    <property type="entry name" value="dinb family like domain"/>
    <property type="match status" value="1"/>
</dbReference>
<feature type="domain" description="DinB-like" evidence="1">
    <location>
        <begin position="36"/>
        <end position="171"/>
    </location>
</feature>
<dbReference type="AlphaFoldDB" id="A0A4V2IW21"/>
<keyword evidence="2" id="KW-0378">Hydrolase</keyword>
<dbReference type="NCBIfam" id="NF009807">
    <property type="entry name" value="PRK13291.1"/>
    <property type="match status" value="1"/>
</dbReference>
<evidence type="ECO:0000313" key="3">
    <source>
        <dbReference type="Proteomes" id="UP000293583"/>
    </source>
</evidence>
<sequence>MSNTELNPLQYPIGKYKQPEVITPEIRSAWIKTIATTADDLTALLKGVDETLLEKPYREGGWSARKVIHHLMDSHMNSYIRFKMALTEDNPTIKPYSEDDWASMPDGNQAPIAWSIEGLRYIHLRWVYLMETLTEADWKKTYLHPERGITYQLDKVLGIYAWHCEHHLRHIASVL</sequence>
<keyword evidence="3" id="KW-1185">Reference proteome</keyword>
<proteinExistence type="predicted"/>
<dbReference type="InterPro" id="IPR034660">
    <property type="entry name" value="DinB/YfiT-like"/>
</dbReference>
<name>A0A4V2IW21_9BACT</name>
<reference evidence="2 3" key="1">
    <citation type="submission" date="2019-02" db="EMBL/GenBank/DDBJ databases">
        <title>Genome of a new Bacteroidetes strain.</title>
        <authorList>
            <person name="Pitt A."/>
        </authorList>
    </citation>
    <scope>NUCLEOTIDE SEQUENCE [LARGE SCALE GENOMIC DNA]</scope>
    <source>
        <strain evidence="2 3">103A-SOEBACH</strain>
    </source>
</reference>
<dbReference type="InterPro" id="IPR024775">
    <property type="entry name" value="DinB-like"/>
</dbReference>
<dbReference type="Proteomes" id="UP000293583">
    <property type="component" value="Unassembled WGS sequence"/>
</dbReference>
<dbReference type="OrthoDB" id="9796039at2"/>
<gene>
    <name evidence="2" type="ORF">EWU20_04795</name>
</gene>
<dbReference type="Pfam" id="PF12867">
    <property type="entry name" value="DinB_2"/>
    <property type="match status" value="1"/>
</dbReference>
<dbReference type="EMBL" id="SEWY01000002">
    <property type="protein sequence ID" value="TBH74465.1"/>
    <property type="molecule type" value="Genomic_DNA"/>
</dbReference>
<evidence type="ECO:0000259" key="1">
    <source>
        <dbReference type="Pfam" id="PF12867"/>
    </source>
</evidence>
<comment type="caution">
    <text evidence="2">The sequence shown here is derived from an EMBL/GenBank/DDBJ whole genome shotgun (WGS) entry which is preliminary data.</text>
</comment>
<accession>A0A4V2IW21</accession>
<protein>
    <submittedName>
        <fullName evidence="2">Putative metal-dependent hydrolase</fullName>
    </submittedName>
</protein>
<dbReference type="GO" id="GO:0016787">
    <property type="term" value="F:hydrolase activity"/>
    <property type="evidence" value="ECO:0007669"/>
    <property type="project" value="UniProtKB-KW"/>
</dbReference>
<evidence type="ECO:0000313" key="2">
    <source>
        <dbReference type="EMBL" id="TBH74465.1"/>
    </source>
</evidence>
<organism evidence="2 3">
    <name type="scientific">Aquirufa antheringensis</name>
    <dbReference type="NCBI Taxonomy" id="2516559"/>
    <lineage>
        <taxon>Bacteria</taxon>
        <taxon>Pseudomonadati</taxon>
        <taxon>Bacteroidota</taxon>
        <taxon>Cytophagia</taxon>
        <taxon>Cytophagales</taxon>
        <taxon>Flectobacillaceae</taxon>
        <taxon>Aquirufa</taxon>
    </lineage>
</organism>